<protein>
    <submittedName>
        <fullName evidence="2">Uncharacterized protein</fullName>
    </submittedName>
</protein>
<evidence type="ECO:0000256" key="1">
    <source>
        <dbReference type="SAM" id="MobiDB-lite"/>
    </source>
</evidence>
<dbReference type="EMBL" id="JANAWD010000368">
    <property type="protein sequence ID" value="KAJ3480566.1"/>
    <property type="molecule type" value="Genomic_DNA"/>
</dbReference>
<reference evidence="2" key="1">
    <citation type="submission" date="2022-07" db="EMBL/GenBank/DDBJ databases">
        <title>Genome Sequence of Physisporinus lineatus.</title>
        <authorList>
            <person name="Buettner E."/>
        </authorList>
    </citation>
    <scope>NUCLEOTIDE SEQUENCE</scope>
    <source>
        <strain evidence="2">VT162</strain>
    </source>
</reference>
<evidence type="ECO:0000313" key="2">
    <source>
        <dbReference type="EMBL" id="KAJ3480566.1"/>
    </source>
</evidence>
<feature type="region of interest" description="Disordered" evidence="1">
    <location>
        <begin position="80"/>
        <end position="103"/>
    </location>
</feature>
<dbReference type="AlphaFoldDB" id="A0AAD5UZJ0"/>
<proteinExistence type="predicted"/>
<name>A0AAD5UZJ0_9APHY</name>
<keyword evidence="3" id="KW-1185">Reference proteome</keyword>
<evidence type="ECO:0000313" key="3">
    <source>
        <dbReference type="Proteomes" id="UP001212997"/>
    </source>
</evidence>
<comment type="caution">
    <text evidence="2">The sequence shown here is derived from an EMBL/GenBank/DDBJ whole genome shotgun (WGS) entry which is preliminary data.</text>
</comment>
<accession>A0AAD5UZJ0</accession>
<dbReference type="Proteomes" id="UP001212997">
    <property type="component" value="Unassembled WGS sequence"/>
</dbReference>
<gene>
    <name evidence="2" type="ORF">NLI96_g8255</name>
</gene>
<sequence length="268" mass="27928">MPVQSTTTRPNGTKLVAGLRNFLSVAITGTSSRSSSSSSSSYEALSRWSQSGTLSSVPTSPNESLSGECGFLLEDSEYAPIPMDSSKSGSEAGDRNSEGPLLDQIAGDLLGTPITTSLACLMDTESSLLLENFPSPIARETAPPKHKHPVWKYESPHIDRPPGSRLAVSSSSEVVKDFKGPVQEQKQHSPGYQGIHKTPVILATHLADSPSPLLLSSAFSALAVSDDGINQGLSSITLQKYGGSSDSVPLCAEGFGLGISVATPLLSG</sequence>
<organism evidence="2 3">
    <name type="scientific">Meripilus lineatus</name>
    <dbReference type="NCBI Taxonomy" id="2056292"/>
    <lineage>
        <taxon>Eukaryota</taxon>
        <taxon>Fungi</taxon>
        <taxon>Dikarya</taxon>
        <taxon>Basidiomycota</taxon>
        <taxon>Agaricomycotina</taxon>
        <taxon>Agaricomycetes</taxon>
        <taxon>Polyporales</taxon>
        <taxon>Meripilaceae</taxon>
        <taxon>Meripilus</taxon>
    </lineage>
</organism>